<dbReference type="AlphaFoldDB" id="A0AAP0WZ03"/>
<evidence type="ECO:0000313" key="1">
    <source>
        <dbReference type="EMBL" id="KAK9280298.1"/>
    </source>
</evidence>
<protein>
    <submittedName>
        <fullName evidence="1">Uncharacterized protein</fullName>
    </submittedName>
</protein>
<reference evidence="1 2" key="1">
    <citation type="journal article" date="2024" name="Plant J.">
        <title>Genome sequences and population genomics reveal climatic adaptation and genomic divergence between two closely related sweetgum species.</title>
        <authorList>
            <person name="Xu W.Q."/>
            <person name="Ren C.Q."/>
            <person name="Zhang X.Y."/>
            <person name="Comes H.P."/>
            <person name="Liu X.H."/>
            <person name="Li Y.G."/>
            <person name="Kettle C.J."/>
            <person name="Jalonen R."/>
            <person name="Gaisberger H."/>
            <person name="Ma Y.Z."/>
            <person name="Qiu Y.X."/>
        </authorList>
    </citation>
    <scope>NUCLEOTIDE SEQUENCE [LARGE SCALE GENOMIC DNA]</scope>
    <source>
        <strain evidence="1">Hangzhou</strain>
    </source>
</reference>
<dbReference type="Pfam" id="PF04646">
    <property type="entry name" value="DUF604"/>
    <property type="match status" value="1"/>
</dbReference>
<organism evidence="1 2">
    <name type="scientific">Liquidambar formosana</name>
    <name type="common">Formosan gum</name>
    <dbReference type="NCBI Taxonomy" id="63359"/>
    <lineage>
        <taxon>Eukaryota</taxon>
        <taxon>Viridiplantae</taxon>
        <taxon>Streptophyta</taxon>
        <taxon>Embryophyta</taxon>
        <taxon>Tracheophyta</taxon>
        <taxon>Spermatophyta</taxon>
        <taxon>Magnoliopsida</taxon>
        <taxon>eudicotyledons</taxon>
        <taxon>Gunneridae</taxon>
        <taxon>Pentapetalae</taxon>
        <taxon>Saxifragales</taxon>
        <taxon>Altingiaceae</taxon>
        <taxon>Liquidambar</taxon>
    </lineage>
</organism>
<proteinExistence type="predicted"/>
<accession>A0AAP0WZ03</accession>
<keyword evidence="2" id="KW-1185">Reference proteome</keyword>
<dbReference type="FunFam" id="3.90.550.50:FF:000038">
    <property type="entry name" value="Predicted protein"/>
    <property type="match status" value="1"/>
</dbReference>
<sequence length="487" mass="55538">MSSSIIASKLSVLQQKITSSSDKFLKSSCKLLAISGLILYLFYILLSNHPCCQSSALFANLRHGWGSYPVITDNPTNISHLAFGIAGSVNTWRNKRSYIEAWWQPNITRGYLFLERDPKEFLPWPSSSPPFRVSEDTSRYKEYNKHPMPHAIRMVRVILETFREGNKGVRWYVMADDDTILFVDNLVEVLGRYDHRKYFYIGMNSECVLSNLDNSFEMAFGGAGYALSYPLAEAVAKNMDVCIKRYPTLFGSDHILQSCIADLGVALTQERGFHQIDLHSDISGLLSAHPPSPFLSLHHLDVVDPIFPSMNRSESVNHLMRAAKVDESRLLQQSICYHKQSNWTLSISWGYTAQIYEKINPPSVLQRPLQTFSLWRKPELPYMFNTRFPSNDPCEAPHVFFFESVEKKRGKQIFTSYTRRLPRRLPACLSNGNDSANHISKIWVISSGRRQIGAGSRRECCEVVRVAANMNITEVKLRTCMKDEIVA</sequence>
<name>A0AAP0WZ03_LIQFO</name>
<comment type="caution">
    <text evidence="1">The sequence shown here is derived from an EMBL/GenBank/DDBJ whole genome shotgun (WGS) entry which is preliminary data.</text>
</comment>
<dbReference type="Gene3D" id="3.90.550.50">
    <property type="match status" value="1"/>
</dbReference>
<evidence type="ECO:0000313" key="2">
    <source>
        <dbReference type="Proteomes" id="UP001415857"/>
    </source>
</evidence>
<dbReference type="PANTHER" id="PTHR10811">
    <property type="entry name" value="FRINGE-RELATED"/>
    <property type="match status" value="1"/>
</dbReference>
<dbReference type="InterPro" id="IPR006740">
    <property type="entry name" value="DUF604"/>
</dbReference>
<dbReference type="EMBL" id="JBBPBK010000008">
    <property type="protein sequence ID" value="KAK9280298.1"/>
    <property type="molecule type" value="Genomic_DNA"/>
</dbReference>
<dbReference type="Proteomes" id="UP001415857">
    <property type="component" value="Unassembled WGS sequence"/>
</dbReference>
<gene>
    <name evidence="1" type="ORF">L1049_013986</name>
</gene>